<organism evidence="1 2">
    <name type="scientific">Parahaliea mediterranea</name>
    <dbReference type="NCBI Taxonomy" id="651086"/>
    <lineage>
        <taxon>Bacteria</taxon>
        <taxon>Pseudomonadati</taxon>
        <taxon>Pseudomonadota</taxon>
        <taxon>Gammaproteobacteria</taxon>
        <taxon>Cellvibrionales</taxon>
        <taxon>Halieaceae</taxon>
        <taxon>Parahaliea</taxon>
    </lineage>
</organism>
<reference evidence="1" key="1">
    <citation type="submission" date="2021-02" db="EMBL/GenBank/DDBJ databases">
        <title>PHA producing bacteria isolated from coastal sediment in Guangdong, Shenzhen.</title>
        <authorList>
            <person name="Zheng W."/>
            <person name="Yu S."/>
            <person name="Huang Y."/>
        </authorList>
    </citation>
    <scope>NUCLEOTIDE SEQUENCE</scope>
    <source>
        <strain evidence="1">TN14-10</strain>
    </source>
</reference>
<protein>
    <submittedName>
        <fullName evidence="1">Uncharacterized protein</fullName>
    </submittedName>
</protein>
<dbReference type="EMBL" id="JAFKCZ010000007">
    <property type="protein sequence ID" value="MBN7797201.1"/>
    <property type="molecule type" value="Genomic_DNA"/>
</dbReference>
<keyword evidence="2" id="KW-1185">Reference proteome</keyword>
<accession>A0A939DG03</accession>
<evidence type="ECO:0000313" key="1">
    <source>
        <dbReference type="EMBL" id="MBN7797201.1"/>
    </source>
</evidence>
<name>A0A939DG03_9GAMM</name>
<sequence>MLPEFLQIEVLRRKIRYAEEPDNPGLIKLFFELDSAPETETLLQRRLRLRAQYVLLYETVEDANNPSHWRRTCLNVIYRPLYELRQLANNALSREDVALLFTQLKSINLGA</sequence>
<dbReference type="RefSeq" id="WP_206560641.1">
    <property type="nucleotide sequence ID" value="NZ_JAFKCZ010000007.1"/>
</dbReference>
<gene>
    <name evidence="1" type="ORF">JYP50_11390</name>
</gene>
<proteinExistence type="predicted"/>
<dbReference type="AlphaFoldDB" id="A0A939DG03"/>
<dbReference type="Proteomes" id="UP000664303">
    <property type="component" value="Unassembled WGS sequence"/>
</dbReference>
<evidence type="ECO:0000313" key="2">
    <source>
        <dbReference type="Proteomes" id="UP000664303"/>
    </source>
</evidence>
<comment type="caution">
    <text evidence="1">The sequence shown here is derived from an EMBL/GenBank/DDBJ whole genome shotgun (WGS) entry which is preliminary data.</text>
</comment>